<reference evidence="21 22" key="1">
    <citation type="journal article" date="2018" name="PLoS Pathog.">
        <title>Evolution of structural diversity of trichothecenes, a family of toxins produced by plant pathogenic and entomopathogenic fungi.</title>
        <authorList>
            <person name="Proctor R.H."/>
            <person name="McCormick S.P."/>
            <person name="Kim H.S."/>
            <person name="Cardoza R.E."/>
            <person name="Stanley A.M."/>
            <person name="Lindo L."/>
            <person name="Kelly A."/>
            <person name="Brown D.W."/>
            <person name="Lee T."/>
            <person name="Vaughan M.M."/>
            <person name="Alexander N.J."/>
            <person name="Busman M."/>
            <person name="Gutierrez S."/>
        </authorList>
    </citation>
    <scope>NUCLEOTIDE SEQUENCE [LARGE SCALE GENOMIC DNA]</scope>
    <source>
        <strain evidence="21 22">IBT 40837</strain>
    </source>
</reference>
<keyword evidence="22" id="KW-1185">Reference proteome</keyword>
<evidence type="ECO:0000256" key="11">
    <source>
        <dbReference type="ARBA" id="ARBA00023125"/>
    </source>
</evidence>
<dbReference type="GO" id="GO:0003677">
    <property type="term" value="F:DNA binding"/>
    <property type="evidence" value="ECO:0007669"/>
    <property type="project" value="UniProtKB-KW"/>
</dbReference>
<dbReference type="GO" id="GO:0006302">
    <property type="term" value="P:double-strand break repair"/>
    <property type="evidence" value="ECO:0007669"/>
    <property type="project" value="TreeGrafter"/>
</dbReference>
<dbReference type="Gene3D" id="1.20.142.10">
    <property type="entry name" value="Poly(ADP-ribose) polymerase, regulatory domain"/>
    <property type="match status" value="1"/>
</dbReference>
<organism evidence="21 22">
    <name type="scientific">Trichoderma arundinaceum</name>
    <dbReference type="NCBI Taxonomy" id="490622"/>
    <lineage>
        <taxon>Eukaryota</taxon>
        <taxon>Fungi</taxon>
        <taxon>Dikarya</taxon>
        <taxon>Ascomycota</taxon>
        <taxon>Pezizomycotina</taxon>
        <taxon>Sordariomycetes</taxon>
        <taxon>Hypocreomycetidae</taxon>
        <taxon>Hypocreales</taxon>
        <taxon>Hypocreaceae</taxon>
        <taxon>Trichoderma</taxon>
    </lineage>
</organism>
<comment type="subcellular location">
    <subcellularLocation>
        <location evidence="1">Nucleus</location>
    </subcellularLocation>
</comment>
<dbReference type="PANTHER" id="PTHR10459">
    <property type="entry name" value="DNA LIGASE"/>
    <property type="match status" value="1"/>
</dbReference>
<dbReference type="Gene3D" id="3.40.50.10190">
    <property type="entry name" value="BRCT domain"/>
    <property type="match status" value="1"/>
</dbReference>
<dbReference type="EC" id="2.4.2.-" evidence="15"/>
<feature type="domain" description="PARP alpha-helical" evidence="19">
    <location>
        <begin position="327"/>
        <end position="453"/>
    </location>
</feature>
<dbReference type="InterPro" id="IPR001357">
    <property type="entry name" value="BRCT_dom"/>
</dbReference>
<name>A0A395NAT1_TRIAR</name>
<evidence type="ECO:0000256" key="2">
    <source>
        <dbReference type="ARBA" id="ARBA00022676"/>
    </source>
</evidence>
<dbReference type="InterPro" id="IPR004102">
    <property type="entry name" value="Poly(ADP-ribose)pol_reg_dom"/>
</dbReference>
<dbReference type="PROSITE" id="PS51059">
    <property type="entry name" value="PARP_CATALYTIC"/>
    <property type="match status" value="1"/>
</dbReference>
<feature type="compositionally biased region" description="Basic and acidic residues" evidence="16">
    <location>
        <begin position="133"/>
        <end position="143"/>
    </location>
</feature>
<keyword evidence="6" id="KW-0677">Repeat</keyword>
<dbReference type="CDD" id="cd01437">
    <property type="entry name" value="parp_like"/>
    <property type="match status" value="1"/>
</dbReference>
<dbReference type="Proteomes" id="UP000266272">
    <property type="component" value="Unassembled WGS sequence"/>
</dbReference>
<keyword evidence="2 15" id="KW-0328">Glycosyltransferase</keyword>
<dbReference type="FunFam" id="1.20.142.10:FF:000002">
    <property type="entry name" value="Poly [ADP-ribose] polymerase"/>
    <property type="match status" value="1"/>
</dbReference>
<dbReference type="FunFam" id="2.20.140.10:FF:000001">
    <property type="entry name" value="Poly [ADP-ribose] polymerase"/>
    <property type="match status" value="1"/>
</dbReference>
<dbReference type="GO" id="GO:0003950">
    <property type="term" value="F:NAD+ poly-ADP-ribosyltransferase activity"/>
    <property type="evidence" value="ECO:0007669"/>
    <property type="project" value="UniProtKB-UniRule"/>
</dbReference>
<keyword evidence="5" id="KW-0479">Metal-binding</keyword>
<evidence type="ECO:0000259" key="17">
    <source>
        <dbReference type="PROSITE" id="PS50172"/>
    </source>
</evidence>
<dbReference type="PROSITE" id="PS51977">
    <property type="entry name" value="WGR"/>
    <property type="match status" value="1"/>
</dbReference>
<dbReference type="GO" id="GO:1990404">
    <property type="term" value="F:NAD+-protein mono-ADP-ribosyltransferase activity"/>
    <property type="evidence" value="ECO:0007669"/>
    <property type="project" value="TreeGrafter"/>
</dbReference>
<dbReference type="Pfam" id="PF05406">
    <property type="entry name" value="WGR"/>
    <property type="match status" value="1"/>
</dbReference>
<feature type="domain" description="WGR" evidence="20">
    <location>
        <begin position="197"/>
        <end position="294"/>
    </location>
</feature>
<dbReference type="PANTHER" id="PTHR10459:SF60">
    <property type="entry name" value="POLY [ADP-RIBOSE] POLYMERASE 2"/>
    <property type="match status" value="1"/>
</dbReference>
<keyword evidence="4" id="KW-0548">Nucleotidyltransferase</keyword>
<comment type="catalytic activity">
    <reaction evidence="14">
        <text>NAD(+) + (ADP-D-ribosyl)n-acceptor = nicotinamide + (ADP-D-ribosyl)n+1-acceptor + H(+).</text>
        <dbReference type="EC" id="2.4.2.30"/>
    </reaction>
</comment>
<evidence type="ECO:0000259" key="19">
    <source>
        <dbReference type="PROSITE" id="PS51060"/>
    </source>
</evidence>
<evidence type="ECO:0000256" key="9">
    <source>
        <dbReference type="ARBA" id="ARBA00022833"/>
    </source>
</evidence>
<dbReference type="OrthoDB" id="2017365at2759"/>
<dbReference type="Gene3D" id="2.20.140.10">
    <property type="entry name" value="WGR domain"/>
    <property type="match status" value="1"/>
</dbReference>
<dbReference type="AlphaFoldDB" id="A0A395NAT1"/>
<dbReference type="STRING" id="490622.A0A395NAT1"/>
<keyword evidence="7" id="KW-0013">ADP-ribosylation</keyword>
<dbReference type="InterPro" id="IPR036420">
    <property type="entry name" value="BRCT_dom_sf"/>
</dbReference>
<feature type="region of interest" description="Disordered" evidence="16">
    <location>
        <begin position="133"/>
        <end position="159"/>
    </location>
</feature>
<evidence type="ECO:0000259" key="20">
    <source>
        <dbReference type="PROSITE" id="PS51977"/>
    </source>
</evidence>
<dbReference type="Pfam" id="PF00533">
    <property type="entry name" value="BRCT"/>
    <property type="match status" value="1"/>
</dbReference>
<feature type="compositionally biased region" description="Basic and acidic residues" evidence="16">
    <location>
        <begin position="280"/>
        <end position="290"/>
    </location>
</feature>
<evidence type="ECO:0000256" key="3">
    <source>
        <dbReference type="ARBA" id="ARBA00022679"/>
    </source>
</evidence>
<dbReference type="InterPro" id="IPR008893">
    <property type="entry name" value="WGR_domain"/>
</dbReference>
<dbReference type="InterPro" id="IPR036930">
    <property type="entry name" value="WGR_dom_sf"/>
</dbReference>
<dbReference type="GO" id="GO:0016779">
    <property type="term" value="F:nucleotidyltransferase activity"/>
    <property type="evidence" value="ECO:0007669"/>
    <property type="project" value="UniProtKB-KW"/>
</dbReference>
<evidence type="ECO:0000256" key="12">
    <source>
        <dbReference type="ARBA" id="ARBA00023242"/>
    </source>
</evidence>
<dbReference type="InterPro" id="IPR050800">
    <property type="entry name" value="ARTD/PARP"/>
</dbReference>
<dbReference type="Pfam" id="PF02877">
    <property type="entry name" value="PARP_reg"/>
    <property type="match status" value="1"/>
</dbReference>
<feature type="region of interest" description="Disordered" evidence="16">
    <location>
        <begin position="280"/>
        <end position="319"/>
    </location>
</feature>
<dbReference type="SUPFAM" id="SSF56399">
    <property type="entry name" value="ADP-ribosylation"/>
    <property type="match status" value="1"/>
</dbReference>
<evidence type="ECO:0000256" key="14">
    <source>
        <dbReference type="ARBA" id="ARBA00033987"/>
    </source>
</evidence>
<proteinExistence type="inferred from homology"/>
<keyword evidence="9" id="KW-0862">Zinc</keyword>
<dbReference type="SUPFAM" id="SSF52113">
    <property type="entry name" value="BRCT domain"/>
    <property type="match status" value="1"/>
</dbReference>
<dbReference type="SUPFAM" id="SSF47587">
    <property type="entry name" value="Domain of poly(ADP-ribose) polymerase"/>
    <property type="match status" value="1"/>
</dbReference>
<evidence type="ECO:0000256" key="8">
    <source>
        <dbReference type="ARBA" id="ARBA00022771"/>
    </source>
</evidence>
<dbReference type="SUPFAM" id="SSF142921">
    <property type="entry name" value="WGR domain-like"/>
    <property type="match status" value="1"/>
</dbReference>
<keyword evidence="10 15" id="KW-0520">NAD</keyword>
<keyword evidence="12" id="KW-0539">Nucleus</keyword>
<evidence type="ECO:0000256" key="10">
    <source>
        <dbReference type="ARBA" id="ARBA00023027"/>
    </source>
</evidence>
<evidence type="ECO:0000256" key="1">
    <source>
        <dbReference type="ARBA" id="ARBA00004123"/>
    </source>
</evidence>
<accession>A0A395NAT1</accession>
<dbReference type="Pfam" id="PF00644">
    <property type="entry name" value="PARP"/>
    <property type="match status" value="1"/>
</dbReference>
<dbReference type="EMBL" id="PXOA01000738">
    <property type="protein sequence ID" value="RFU72947.1"/>
    <property type="molecule type" value="Genomic_DNA"/>
</dbReference>
<keyword evidence="11" id="KW-0238">DNA-binding</keyword>
<protein>
    <recommendedName>
        <fullName evidence="15">Poly [ADP-ribose] polymerase</fullName>
        <shortName evidence="15">PARP</shortName>
        <ecNumber evidence="15">2.4.2.-</ecNumber>
    </recommendedName>
</protein>
<evidence type="ECO:0000256" key="6">
    <source>
        <dbReference type="ARBA" id="ARBA00022737"/>
    </source>
</evidence>
<dbReference type="GO" id="GO:0005730">
    <property type="term" value="C:nucleolus"/>
    <property type="evidence" value="ECO:0007669"/>
    <property type="project" value="TreeGrafter"/>
</dbReference>
<feature type="domain" description="BRCT" evidence="17">
    <location>
        <begin position="17"/>
        <end position="112"/>
    </location>
</feature>
<evidence type="ECO:0000259" key="18">
    <source>
        <dbReference type="PROSITE" id="PS51059"/>
    </source>
</evidence>
<dbReference type="Gene3D" id="3.90.228.10">
    <property type="match status" value="1"/>
</dbReference>
<keyword evidence="8" id="KW-0863">Zinc-finger</keyword>
<dbReference type="PROSITE" id="PS50172">
    <property type="entry name" value="BRCT"/>
    <property type="match status" value="1"/>
</dbReference>
<evidence type="ECO:0000256" key="5">
    <source>
        <dbReference type="ARBA" id="ARBA00022723"/>
    </source>
</evidence>
<dbReference type="CDD" id="cd07997">
    <property type="entry name" value="WGR_PARP"/>
    <property type="match status" value="1"/>
</dbReference>
<dbReference type="SMART" id="SM00292">
    <property type="entry name" value="BRCT"/>
    <property type="match status" value="1"/>
</dbReference>
<evidence type="ECO:0000313" key="22">
    <source>
        <dbReference type="Proteomes" id="UP000266272"/>
    </source>
</evidence>
<evidence type="ECO:0000256" key="15">
    <source>
        <dbReference type="RuleBase" id="RU362114"/>
    </source>
</evidence>
<dbReference type="GO" id="GO:0070212">
    <property type="term" value="P:protein poly-ADP-ribosylation"/>
    <property type="evidence" value="ECO:0007669"/>
    <property type="project" value="TreeGrafter"/>
</dbReference>
<feature type="compositionally biased region" description="Basic and acidic residues" evidence="16">
    <location>
        <begin position="305"/>
        <end position="319"/>
    </location>
</feature>
<dbReference type="SMART" id="SM00773">
    <property type="entry name" value="WGR"/>
    <property type="match status" value="1"/>
</dbReference>
<evidence type="ECO:0000256" key="7">
    <source>
        <dbReference type="ARBA" id="ARBA00022765"/>
    </source>
</evidence>
<dbReference type="PROSITE" id="PS51060">
    <property type="entry name" value="PARP_ALPHA_HD"/>
    <property type="match status" value="1"/>
</dbReference>
<evidence type="ECO:0000256" key="4">
    <source>
        <dbReference type="ARBA" id="ARBA00022695"/>
    </source>
</evidence>
<keyword evidence="3 15" id="KW-0808">Transferase</keyword>
<feature type="domain" description="PARP catalytic" evidence="18">
    <location>
        <begin position="463"/>
        <end position="696"/>
    </location>
</feature>
<evidence type="ECO:0000313" key="21">
    <source>
        <dbReference type="EMBL" id="RFU72947.1"/>
    </source>
</evidence>
<sequence length="696" mass="77150">MPRRRVAPVAPAAPAAPSVAPLDGCVIAISGRLDKFKHTQASLERLIGLLGGSVTKSVAKTTTHVICSEDSYNNNTAKVAAGKAMDLPLVSPDWIFKANTEKKTIDPQTYVWGSDKPTDSQMNGMKAPIMVSKSDKDKKHEAKTNGYTGAKGANDKAKARNPRLTTKIKKENQNAEGQFIKRKGVAIPVDEHCPLTHATVYIDPDSGLIYDASLNQTNASNNNNKFYRVQILFNGKSNEYKTWTRWGRVGEIGRGAILGNGTVADAIKLFEKKFKDKSSLTWDNRGDNPKPGKYAFVERSYNPDSEDKGDSKDVVEKGDGKGVKSAECTLQNEVKSLMELIFNQQYFQDTMTALNYDTNKLPLGKLSKATIIQGFRHLKDLADLLKDNSLAKSKWNKTVDNATEMLSNLYYSIIPHAFGRNRPPVIRGKAALAKEIELLESLSDMKVAAEIMKIDCKSTDNIHPLDKQFQSLGLNEITVLDRDSEEFKCLSNYLHGSRGESHGHKYKVRQIFRIERQGENIRFNEYVKKSRIGANRRLLWHGSRATNFGGTLSQGLRIAPPEAPASGYMFGKGIYLADMSSKSANYCRSDTSGGQALLLLCEAKLGHPIQLLKRPNYNAGSSAKRKGMESTLGMGEVAPSEWEDAGVVHESLKGVQIPNILQGPCRTDEVTVLKYNEYVCYDIAQVKLRYLFHIQM</sequence>
<evidence type="ECO:0000256" key="16">
    <source>
        <dbReference type="SAM" id="MobiDB-lite"/>
    </source>
</evidence>
<evidence type="ECO:0000256" key="13">
    <source>
        <dbReference type="ARBA" id="ARBA00024347"/>
    </source>
</evidence>
<dbReference type="InterPro" id="IPR036616">
    <property type="entry name" value="Poly(ADP-ribose)pol_reg_dom_sf"/>
</dbReference>
<dbReference type="InterPro" id="IPR012317">
    <property type="entry name" value="Poly(ADP-ribose)pol_cat_dom"/>
</dbReference>
<gene>
    <name evidence="21" type="ORF">TARUN_9309</name>
</gene>
<comment type="caution">
    <text evidence="21">The sequence shown here is derived from an EMBL/GenBank/DDBJ whole genome shotgun (WGS) entry which is preliminary data.</text>
</comment>
<dbReference type="GO" id="GO:0008270">
    <property type="term" value="F:zinc ion binding"/>
    <property type="evidence" value="ECO:0007669"/>
    <property type="project" value="UniProtKB-KW"/>
</dbReference>
<comment type="similarity">
    <text evidence="13">Belongs to the ARTD/PARP family.</text>
</comment>